<accession>A0A1Y5S9U7</accession>
<dbReference type="Proteomes" id="UP000193409">
    <property type="component" value="Unassembled WGS sequence"/>
</dbReference>
<evidence type="ECO:0000313" key="2">
    <source>
        <dbReference type="EMBL" id="SLN35864.1"/>
    </source>
</evidence>
<dbReference type="GO" id="GO:0015288">
    <property type="term" value="F:porin activity"/>
    <property type="evidence" value="ECO:0007669"/>
    <property type="project" value="InterPro"/>
</dbReference>
<dbReference type="EMBL" id="FWFQ01000010">
    <property type="protein sequence ID" value="SLN35864.1"/>
    <property type="molecule type" value="Genomic_DNA"/>
</dbReference>
<keyword evidence="1" id="KW-0732">Signal</keyword>
<dbReference type="RefSeq" id="WP_085868270.1">
    <property type="nucleotide sequence ID" value="NZ_FWFQ01000010.1"/>
</dbReference>
<evidence type="ECO:0000256" key="1">
    <source>
        <dbReference type="SAM" id="SignalP"/>
    </source>
</evidence>
<dbReference type="GO" id="GO:0016020">
    <property type="term" value="C:membrane"/>
    <property type="evidence" value="ECO:0007669"/>
    <property type="project" value="InterPro"/>
</dbReference>
<dbReference type="OrthoDB" id="7686946at2"/>
<protein>
    <recommendedName>
        <fullName evidence="4">Porin domain-containing protein</fullName>
    </recommendedName>
</protein>
<organism evidence="2 3">
    <name type="scientific">Pseudoruegeria aquimaris</name>
    <dbReference type="NCBI Taxonomy" id="393663"/>
    <lineage>
        <taxon>Bacteria</taxon>
        <taxon>Pseudomonadati</taxon>
        <taxon>Pseudomonadota</taxon>
        <taxon>Alphaproteobacteria</taxon>
        <taxon>Rhodobacterales</taxon>
        <taxon>Roseobacteraceae</taxon>
        <taxon>Pseudoruegeria</taxon>
    </lineage>
</organism>
<gene>
    <name evidence="2" type="ORF">PSA7680_01699</name>
</gene>
<name>A0A1Y5S9U7_9RHOB</name>
<feature type="signal peptide" evidence="1">
    <location>
        <begin position="1"/>
        <end position="22"/>
    </location>
</feature>
<keyword evidence="3" id="KW-1185">Reference proteome</keyword>
<dbReference type="AlphaFoldDB" id="A0A1Y5S9U7"/>
<dbReference type="InterPro" id="IPR023614">
    <property type="entry name" value="Porin_dom_sf"/>
</dbReference>
<sequence length="235" mass="24236">MKKTLISSLAVATAVAAPAAYAVELNGASMDLGYSAFTDESDVNKTAIEGSVELGFSPNIAAQIDLGATKFGLSNEDNINAAVHGIYHLDDATAFGAFAGVDRAGGEDNSFYGLEAAYDTGAYETEGYVQFGEYGSEDFWGAGGSVRYAVNASFGLGASYDYADVDNAFNAQRFAAVADYNVSDSTRLYAELGVLDSDDLGLDTEPFIGAGVKVSLGGGEPTFGSRGLVGLIPGL</sequence>
<proteinExistence type="predicted"/>
<dbReference type="SUPFAM" id="SSF56935">
    <property type="entry name" value="Porins"/>
    <property type="match status" value="1"/>
</dbReference>
<feature type="chain" id="PRO_5012576842" description="Porin domain-containing protein" evidence="1">
    <location>
        <begin position="23"/>
        <end position="235"/>
    </location>
</feature>
<reference evidence="2 3" key="1">
    <citation type="submission" date="2017-03" db="EMBL/GenBank/DDBJ databases">
        <authorList>
            <person name="Afonso C.L."/>
            <person name="Miller P.J."/>
            <person name="Scott M.A."/>
            <person name="Spackman E."/>
            <person name="Goraichik I."/>
            <person name="Dimitrov K.M."/>
            <person name="Suarez D.L."/>
            <person name="Swayne D.E."/>
        </authorList>
    </citation>
    <scope>NUCLEOTIDE SEQUENCE [LARGE SCALE GENOMIC DNA]</scope>
    <source>
        <strain evidence="2 3">CECT 7680</strain>
    </source>
</reference>
<evidence type="ECO:0008006" key="4">
    <source>
        <dbReference type="Google" id="ProtNLM"/>
    </source>
</evidence>
<dbReference type="Gene3D" id="2.40.160.10">
    <property type="entry name" value="Porin"/>
    <property type="match status" value="1"/>
</dbReference>
<evidence type="ECO:0000313" key="3">
    <source>
        <dbReference type="Proteomes" id="UP000193409"/>
    </source>
</evidence>